<feature type="domain" description="F-box" evidence="1">
    <location>
        <begin position="56"/>
        <end position="122"/>
    </location>
</feature>
<accession>A0AAD6UML5</accession>
<dbReference type="Proteomes" id="UP001219525">
    <property type="component" value="Unassembled WGS sequence"/>
</dbReference>
<organism evidence="2 3">
    <name type="scientific">Mycena pura</name>
    <dbReference type="NCBI Taxonomy" id="153505"/>
    <lineage>
        <taxon>Eukaryota</taxon>
        <taxon>Fungi</taxon>
        <taxon>Dikarya</taxon>
        <taxon>Basidiomycota</taxon>
        <taxon>Agaricomycotina</taxon>
        <taxon>Agaricomycetes</taxon>
        <taxon>Agaricomycetidae</taxon>
        <taxon>Agaricales</taxon>
        <taxon>Marasmiineae</taxon>
        <taxon>Mycenaceae</taxon>
        <taxon>Mycena</taxon>
    </lineage>
</organism>
<dbReference type="SUPFAM" id="SSF52058">
    <property type="entry name" value="L domain-like"/>
    <property type="match status" value="1"/>
</dbReference>
<dbReference type="InterPro" id="IPR001810">
    <property type="entry name" value="F-box_dom"/>
</dbReference>
<gene>
    <name evidence="2" type="ORF">GGX14DRAFT_482941</name>
</gene>
<comment type="caution">
    <text evidence="2">The sequence shown here is derived from an EMBL/GenBank/DDBJ whole genome shotgun (WGS) entry which is preliminary data.</text>
</comment>
<protein>
    <recommendedName>
        <fullName evidence="1">F-box domain-containing protein</fullName>
    </recommendedName>
</protein>
<dbReference type="Pfam" id="PF12937">
    <property type="entry name" value="F-box-like"/>
    <property type="match status" value="1"/>
</dbReference>
<name>A0AAD6UML5_9AGAR</name>
<keyword evidence="3" id="KW-1185">Reference proteome</keyword>
<evidence type="ECO:0000259" key="1">
    <source>
        <dbReference type="Pfam" id="PF12937"/>
    </source>
</evidence>
<dbReference type="Gene3D" id="3.80.10.10">
    <property type="entry name" value="Ribonuclease Inhibitor"/>
    <property type="match status" value="1"/>
</dbReference>
<evidence type="ECO:0000313" key="3">
    <source>
        <dbReference type="Proteomes" id="UP001219525"/>
    </source>
</evidence>
<dbReference type="EMBL" id="JARJCW010000145">
    <property type="protein sequence ID" value="KAJ7190677.1"/>
    <property type="molecule type" value="Genomic_DNA"/>
</dbReference>
<sequence>MPTGFYPAFPPELQRNVDMFHALELRKTLYKPSYSRAPAANRRGFMKRKRTVHAPILRLPVEILTKIFALHSDAFRQAFGKPPYNFETELDRLANTQLLTVSGVCAQWHHTAMGTPSLWSTLELNCVLWSNSSRLEKTMDLLAAALSRARKVAIELTIFGEPERPVPRRAFDLLAQHSCQWRTAKFSCSMESLDLSVLKGRLPSLQKLELNLPRTLHAVDFFEGAPRLENLIVAGALLENIGSIPSTQLTGLGFECVAPMDVGCVVSLASALPRGAHFRLSIDAYREADHLAVRSSPMVLAISQFSCGLTGYHNTGICSQTLHHMFARLTLPDLRELRLTCPQYCPLTMPHPQFLELSERSGFHRTLKSLSITDVLVSEGDLIAILSSLQSLEHLEMADNRGAKGNSLLMPNDTTLRTLTIHAPDRHLIPRLRNFVYATQVRFTDNDLVAFVASRLEACPSPVFRVEIRPLPGREGVRYRAYPPKLLYRLQTRICQLEYVVDGHLSL</sequence>
<reference evidence="2" key="1">
    <citation type="submission" date="2023-03" db="EMBL/GenBank/DDBJ databases">
        <title>Massive genome expansion in bonnet fungi (Mycena s.s.) driven by repeated elements and novel gene families across ecological guilds.</title>
        <authorList>
            <consortium name="Lawrence Berkeley National Laboratory"/>
            <person name="Harder C.B."/>
            <person name="Miyauchi S."/>
            <person name="Viragh M."/>
            <person name="Kuo A."/>
            <person name="Thoen E."/>
            <person name="Andreopoulos B."/>
            <person name="Lu D."/>
            <person name="Skrede I."/>
            <person name="Drula E."/>
            <person name="Henrissat B."/>
            <person name="Morin E."/>
            <person name="Kohler A."/>
            <person name="Barry K."/>
            <person name="LaButti K."/>
            <person name="Morin E."/>
            <person name="Salamov A."/>
            <person name="Lipzen A."/>
            <person name="Mereny Z."/>
            <person name="Hegedus B."/>
            <person name="Baldrian P."/>
            <person name="Stursova M."/>
            <person name="Weitz H."/>
            <person name="Taylor A."/>
            <person name="Grigoriev I.V."/>
            <person name="Nagy L.G."/>
            <person name="Martin F."/>
            <person name="Kauserud H."/>
        </authorList>
    </citation>
    <scope>NUCLEOTIDE SEQUENCE</scope>
    <source>
        <strain evidence="2">9144</strain>
    </source>
</reference>
<evidence type="ECO:0000313" key="2">
    <source>
        <dbReference type="EMBL" id="KAJ7190677.1"/>
    </source>
</evidence>
<dbReference type="AlphaFoldDB" id="A0AAD6UML5"/>
<dbReference type="InterPro" id="IPR032675">
    <property type="entry name" value="LRR_dom_sf"/>
</dbReference>
<dbReference type="Gene3D" id="1.20.1280.50">
    <property type="match status" value="1"/>
</dbReference>
<proteinExistence type="predicted"/>